<keyword evidence="1" id="KW-1133">Transmembrane helix</keyword>
<evidence type="ECO:0000313" key="3">
    <source>
        <dbReference type="Proteomes" id="UP001597120"/>
    </source>
</evidence>
<dbReference type="RefSeq" id="WP_379286803.1">
    <property type="nucleotide sequence ID" value="NZ_JBHTIU010000022.1"/>
</dbReference>
<feature type="transmembrane region" description="Helical" evidence="1">
    <location>
        <begin position="12"/>
        <end position="34"/>
    </location>
</feature>
<feature type="transmembrane region" description="Helical" evidence="1">
    <location>
        <begin position="64"/>
        <end position="83"/>
    </location>
</feature>
<feature type="transmembrane region" description="Helical" evidence="1">
    <location>
        <begin position="374"/>
        <end position="393"/>
    </location>
</feature>
<feature type="transmembrane region" description="Helical" evidence="1">
    <location>
        <begin position="330"/>
        <end position="354"/>
    </location>
</feature>
<feature type="transmembrane region" description="Helical" evidence="1">
    <location>
        <begin position="40"/>
        <end position="57"/>
    </location>
</feature>
<keyword evidence="3" id="KW-1185">Reference proteome</keyword>
<feature type="transmembrane region" description="Helical" evidence="1">
    <location>
        <begin position="144"/>
        <end position="164"/>
    </location>
</feature>
<reference evidence="3" key="1">
    <citation type="journal article" date="2019" name="Int. J. Syst. Evol. Microbiol.">
        <title>The Global Catalogue of Microorganisms (GCM) 10K type strain sequencing project: providing services to taxonomists for standard genome sequencing and annotation.</title>
        <authorList>
            <consortium name="The Broad Institute Genomics Platform"/>
            <consortium name="The Broad Institute Genome Sequencing Center for Infectious Disease"/>
            <person name="Wu L."/>
            <person name="Ma J."/>
        </authorList>
    </citation>
    <scope>NUCLEOTIDE SEQUENCE [LARGE SCALE GENOMIC DNA]</scope>
    <source>
        <strain evidence="3">CCUG 57263</strain>
    </source>
</reference>
<feature type="transmembrane region" description="Helical" evidence="1">
    <location>
        <begin position="176"/>
        <end position="196"/>
    </location>
</feature>
<protein>
    <recommendedName>
        <fullName evidence="4">Glycosyltransferase RgtA/B/C/D-like domain-containing protein</fullName>
    </recommendedName>
</protein>
<evidence type="ECO:0000256" key="1">
    <source>
        <dbReference type="SAM" id="Phobius"/>
    </source>
</evidence>
<name>A0ABW3D5Z2_9BACL</name>
<organism evidence="2 3">
    <name type="scientific">Paenibacillus residui</name>
    <dbReference type="NCBI Taxonomy" id="629724"/>
    <lineage>
        <taxon>Bacteria</taxon>
        <taxon>Bacillati</taxon>
        <taxon>Bacillota</taxon>
        <taxon>Bacilli</taxon>
        <taxon>Bacillales</taxon>
        <taxon>Paenibacillaceae</taxon>
        <taxon>Paenibacillus</taxon>
    </lineage>
</organism>
<feature type="transmembrane region" description="Helical" evidence="1">
    <location>
        <begin position="255"/>
        <end position="280"/>
    </location>
</feature>
<feature type="transmembrane region" description="Helical" evidence="1">
    <location>
        <begin position="224"/>
        <end position="248"/>
    </location>
</feature>
<dbReference type="Proteomes" id="UP001597120">
    <property type="component" value="Unassembled WGS sequence"/>
</dbReference>
<keyword evidence="1" id="KW-0472">Membrane</keyword>
<feature type="transmembrane region" description="Helical" evidence="1">
    <location>
        <begin position="300"/>
        <end position="323"/>
    </location>
</feature>
<evidence type="ECO:0000313" key="2">
    <source>
        <dbReference type="EMBL" id="MFD0868711.1"/>
    </source>
</evidence>
<keyword evidence="1" id="KW-0812">Transmembrane</keyword>
<dbReference type="EMBL" id="JBHTIU010000022">
    <property type="protein sequence ID" value="MFD0868711.1"/>
    <property type="molecule type" value="Genomic_DNA"/>
</dbReference>
<comment type="caution">
    <text evidence="2">The sequence shown here is derived from an EMBL/GenBank/DDBJ whole genome shotgun (WGS) entry which is preliminary data.</text>
</comment>
<accession>A0ABW3D5Z2</accession>
<sequence length="403" mass="45825">MNISPAARITTCKVFPSVLLYFLISSAITCVVIFRVDESLGFLLSILLMTIASMLLNWESRSHFLMISICYFGLIKILFFLTLDPITGPDATRYYAQTFRFGDLDSFFTAVVNDIQRNGFFNATSYSQYGLVYMPFYSLLNAESPQAIAILNGAFIIMVIYLWGKLGSEFMPDNSKYAKMVVPLLFFSSSLSYWSSTFLKDSLSLMLGVCACYFMIRKKYVRCLLFAALAIALRPYAVAYIFCYWVFIKRKYKTALAATLLSLAWTLKTAGILGVINAFPMSARILISPNPLSMENWSNFFLPTIESFFTALILLFSVINFCLNRDTRSTYCLFGLTLLIYACVLTLVGHSNLMYRDMGYEFLSGGDDMFRKKLPFILIIYSAGAYTLSTFRIKIQSNFRLKK</sequence>
<gene>
    <name evidence="2" type="ORF">ACFQ03_06080</name>
</gene>
<evidence type="ECO:0008006" key="4">
    <source>
        <dbReference type="Google" id="ProtNLM"/>
    </source>
</evidence>
<proteinExistence type="predicted"/>